<comment type="caution">
    <text evidence="2">The sequence shown here is derived from an EMBL/GenBank/DDBJ whole genome shotgun (WGS) entry which is preliminary data.</text>
</comment>
<keyword evidence="3" id="KW-1185">Reference proteome</keyword>
<accession>A0A9P0Q2N3</accession>
<organism evidence="2 3">
    <name type="scientific">Acanthoscelides obtectus</name>
    <name type="common">Bean weevil</name>
    <name type="synonym">Bruchus obtectus</name>
    <dbReference type="NCBI Taxonomy" id="200917"/>
    <lineage>
        <taxon>Eukaryota</taxon>
        <taxon>Metazoa</taxon>
        <taxon>Ecdysozoa</taxon>
        <taxon>Arthropoda</taxon>
        <taxon>Hexapoda</taxon>
        <taxon>Insecta</taxon>
        <taxon>Pterygota</taxon>
        <taxon>Neoptera</taxon>
        <taxon>Endopterygota</taxon>
        <taxon>Coleoptera</taxon>
        <taxon>Polyphaga</taxon>
        <taxon>Cucujiformia</taxon>
        <taxon>Chrysomeloidea</taxon>
        <taxon>Chrysomelidae</taxon>
        <taxon>Bruchinae</taxon>
        <taxon>Bruchini</taxon>
        <taxon>Acanthoscelides</taxon>
    </lineage>
</organism>
<evidence type="ECO:0000313" key="2">
    <source>
        <dbReference type="EMBL" id="CAH2006588.1"/>
    </source>
</evidence>
<feature type="compositionally biased region" description="Polar residues" evidence="1">
    <location>
        <begin position="58"/>
        <end position="68"/>
    </location>
</feature>
<feature type="region of interest" description="Disordered" evidence="1">
    <location>
        <begin position="20"/>
        <end position="71"/>
    </location>
</feature>
<feature type="compositionally biased region" description="Low complexity" evidence="1">
    <location>
        <begin position="42"/>
        <end position="53"/>
    </location>
</feature>
<dbReference type="Proteomes" id="UP001152888">
    <property type="component" value="Unassembled WGS sequence"/>
</dbReference>
<protein>
    <recommendedName>
        <fullName evidence="4">PiggyBac transposable element-derived protein domain-containing protein</fullName>
    </recommendedName>
</protein>
<dbReference type="AlphaFoldDB" id="A0A9P0Q2N3"/>
<name>A0A9P0Q2N3_ACAOB</name>
<evidence type="ECO:0000256" key="1">
    <source>
        <dbReference type="SAM" id="MobiDB-lite"/>
    </source>
</evidence>
<sequence>MDRRRLLSQKELEALIEDIEEISESEPFSADSSGNFDEEAGSDTSDISNSDIDFAPSPQVTVGTNQGLDSVIPDETFEPAQILPPERECKLAPDITTQFTPMQDVHKVFPHSLYLHIANSTNERLKILNQLKRRNENMTDKGEIQKLISYYAALGTCMSNRKNVPSMGDKLQEGESQFRCTSSGLLCVKWQETKEVLLMSNCHKPNLTTISKRAKPVNNKMSNVQRPYLFTEKKCKGLIGQINPLGYMIMTENQQSGG</sequence>
<dbReference type="EMBL" id="CAKOFQ010007695">
    <property type="protein sequence ID" value="CAH2006588.1"/>
    <property type="molecule type" value="Genomic_DNA"/>
</dbReference>
<gene>
    <name evidence="2" type="ORF">ACAOBT_LOCUS29178</name>
</gene>
<evidence type="ECO:0008006" key="4">
    <source>
        <dbReference type="Google" id="ProtNLM"/>
    </source>
</evidence>
<reference evidence="2" key="1">
    <citation type="submission" date="2022-03" db="EMBL/GenBank/DDBJ databases">
        <authorList>
            <person name="Sayadi A."/>
        </authorList>
    </citation>
    <scope>NUCLEOTIDE SEQUENCE</scope>
</reference>
<evidence type="ECO:0000313" key="3">
    <source>
        <dbReference type="Proteomes" id="UP001152888"/>
    </source>
</evidence>
<proteinExistence type="predicted"/>